<keyword evidence="4" id="KW-0143">Chaperone</keyword>
<dbReference type="GO" id="GO:0051082">
    <property type="term" value="F:unfolded protein binding"/>
    <property type="evidence" value="ECO:0007669"/>
    <property type="project" value="InterPro"/>
</dbReference>
<evidence type="ECO:0000313" key="7">
    <source>
        <dbReference type="Proteomes" id="UP000886523"/>
    </source>
</evidence>
<dbReference type="SUPFAM" id="SSF55874">
    <property type="entry name" value="ATPase domain of HSP90 chaperone/DNA topoisomerase II/histidine kinase"/>
    <property type="match status" value="1"/>
</dbReference>
<dbReference type="GO" id="GO:0016887">
    <property type="term" value="F:ATP hydrolysis activity"/>
    <property type="evidence" value="ECO:0007669"/>
    <property type="project" value="InterPro"/>
</dbReference>
<dbReference type="OrthoDB" id="28737at2759"/>
<dbReference type="EMBL" id="MU129449">
    <property type="protein sequence ID" value="KAF9503086.1"/>
    <property type="molecule type" value="Genomic_DNA"/>
</dbReference>
<dbReference type="InterPro" id="IPR020575">
    <property type="entry name" value="Hsp90_N"/>
</dbReference>
<protein>
    <submittedName>
        <fullName evidence="6">Uncharacterized protein</fullName>
    </submittedName>
</protein>
<dbReference type="PRINTS" id="PR00775">
    <property type="entry name" value="HEATSHOCK90"/>
</dbReference>
<evidence type="ECO:0000256" key="5">
    <source>
        <dbReference type="SAM" id="MobiDB-lite"/>
    </source>
</evidence>
<feature type="compositionally biased region" description="Basic residues" evidence="5">
    <location>
        <begin position="167"/>
        <end position="176"/>
    </location>
</feature>
<accession>A0A9P6ADR5</accession>
<keyword evidence="3" id="KW-0067">ATP-binding</keyword>
<dbReference type="InterPro" id="IPR001404">
    <property type="entry name" value="Hsp90_fam"/>
</dbReference>
<evidence type="ECO:0000256" key="4">
    <source>
        <dbReference type="ARBA" id="ARBA00023186"/>
    </source>
</evidence>
<evidence type="ECO:0000256" key="1">
    <source>
        <dbReference type="ARBA" id="ARBA00008239"/>
    </source>
</evidence>
<dbReference type="InterPro" id="IPR036890">
    <property type="entry name" value="HATPase_C_sf"/>
</dbReference>
<feature type="region of interest" description="Disordered" evidence="5">
    <location>
        <begin position="153"/>
        <end position="176"/>
    </location>
</feature>
<comment type="similarity">
    <text evidence="1">Belongs to the heat shock protein 90 family.</text>
</comment>
<dbReference type="GO" id="GO:0005524">
    <property type="term" value="F:ATP binding"/>
    <property type="evidence" value="ECO:0007669"/>
    <property type="project" value="UniProtKB-KW"/>
</dbReference>
<dbReference type="Proteomes" id="UP000886523">
    <property type="component" value="Unassembled WGS sequence"/>
</dbReference>
<dbReference type="AlphaFoldDB" id="A0A9P6ADR5"/>
<reference evidence="6" key="1">
    <citation type="journal article" date="2020" name="Nat. Commun.">
        <title>Large-scale genome sequencing of mycorrhizal fungi provides insights into the early evolution of symbiotic traits.</title>
        <authorList>
            <person name="Miyauchi S."/>
            <person name="Kiss E."/>
            <person name="Kuo A."/>
            <person name="Drula E."/>
            <person name="Kohler A."/>
            <person name="Sanchez-Garcia M."/>
            <person name="Morin E."/>
            <person name="Andreopoulos B."/>
            <person name="Barry K.W."/>
            <person name="Bonito G."/>
            <person name="Buee M."/>
            <person name="Carver A."/>
            <person name="Chen C."/>
            <person name="Cichocki N."/>
            <person name="Clum A."/>
            <person name="Culley D."/>
            <person name="Crous P.W."/>
            <person name="Fauchery L."/>
            <person name="Girlanda M."/>
            <person name="Hayes R.D."/>
            <person name="Keri Z."/>
            <person name="LaButti K."/>
            <person name="Lipzen A."/>
            <person name="Lombard V."/>
            <person name="Magnuson J."/>
            <person name="Maillard F."/>
            <person name="Murat C."/>
            <person name="Nolan M."/>
            <person name="Ohm R.A."/>
            <person name="Pangilinan J."/>
            <person name="Pereira M.F."/>
            <person name="Perotto S."/>
            <person name="Peter M."/>
            <person name="Pfister S."/>
            <person name="Riley R."/>
            <person name="Sitrit Y."/>
            <person name="Stielow J.B."/>
            <person name="Szollosi G."/>
            <person name="Zifcakova L."/>
            <person name="Stursova M."/>
            <person name="Spatafora J.W."/>
            <person name="Tedersoo L."/>
            <person name="Vaario L.M."/>
            <person name="Yamada A."/>
            <person name="Yan M."/>
            <person name="Wang P."/>
            <person name="Xu J."/>
            <person name="Bruns T."/>
            <person name="Baldrian P."/>
            <person name="Vilgalys R."/>
            <person name="Dunand C."/>
            <person name="Henrissat B."/>
            <person name="Grigoriev I.V."/>
            <person name="Hibbett D."/>
            <person name="Nagy L.G."/>
            <person name="Martin F.M."/>
        </authorList>
    </citation>
    <scope>NUCLEOTIDE SEQUENCE</scope>
    <source>
        <strain evidence="6">UP504</strain>
    </source>
</reference>
<dbReference type="Gene3D" id="3.30.565.10">
    <property type="entry name" value="Histidine kinase-like ATPase, C-terminal domain"/>
    <property type="match status" value="1"/>
</dbReference>
<proteinExistence type="inferred from homology"/>
<sequence>MYAHYQASVSFGFQAQISQLLDLIINPFYSNQEIFLCESTSNSSDALDKICHTSLADPSQLEPGPKLSICITPNKANEHLTICNTCLTGPSKPLPDLIDKLGTIAKSGLTSSLDISMIRQFVQVIGKHNNDEQYIWGSAAGRTFTINPPICHTTEPSLFPEDQPEHLRRRRPKTEI</sequence>
<evidence type="ECO:0000256" key="2">
    <source>
        <dbReference type="ARBA" id="ARBA00022741"/>
    </source>
</evidence>
<keyword evidence="2" id="KW-0547">Nucleotide-binding</keyword>
<evidence type="ECO:0000256" key="3">
    <source>
        <dbReference type="ARBA" id="ARBA00022840"/>
    </source>
</evidence>
<dbReference type="PANTHER" id="PTHR11528">
    <property type="entry name" value="HEAT SHOCK PROTEIN 90 FAMILY MEMBER"/>
    <property type="match status" value="1"/>
</dbReference>
<keyword evidence="7" id="KW-1185">Reference proteome</keyword>
<evidence type="ECO:0000313" key="6">
    <source>
        <dbReference type="EMBL" id="KAF9503086.1"/>
    </source>
</evidence>
<organism evidence="6 7">
    <name type="scientific">Hydnum rufescens UP504</name>
    <dbReference type="NCBI Taxonomy" id="1448309"/>
    <lineage>
        <taxon>Eukaryota</taxon>
        <taxon>Fungi</taxon>
        <taxon>Dikarya</taxon>
        <taxon>Basidiomycota</taxon>
        <taxon>Agaricomycotina</taxon>
        <taxon>Agaricomycetes</taxon>
        <taxon>Cantharellales</taxon>
        <taxon>Hydnaceae</taxon>
        <taxon>Hydnum</taxon>
    </lineage>
</organism>
<comment type="caution">
    <text evidence="6">The sequence shown here is derived from an EMBL/GenBank/DDBJ whole genome shotgun (WGS) entry which is preliminary data.</text>
</comment>
<gene>
    <name evidence="6" type="ORF">BS47DRAFT_1374498</name>
</gene>
<dbReference type="GO" id="GO:0140662">
    <property type="term" value="F:ATP-dependent protein folding chaperone"/>
    <property type="evidence" value="ECO:0007669"/>
    <property type="project" value="InterPro"/>
</dbReference>
<name>A0A9P6ADR5_9AGAM</name>